<dbReference type="PROSITE" id="PS51257">
    <property type="entry name" value="PROKAR_LIPOPROTEIN"/>
    <property type="match status" value="1"/>
</dbReference>
<proteinExistence type="inferred from homology"/>
<keyword evidence="3 4" id="KW-0732">Signal</keyword>
<feature type="chain" id="PRO_5038710654" evidence="4">
    <location>
        <begin position="22"/>
        <end position="314"/>
    </location>
</feature>
<organism evidence="6 7">
    <name type="scientific">Sinanaerobacter chloroacetimidivorans</name>
    <dbReference type="NCBI Taxonomy" id="2818044"/>
    <lineage>
        <taxon>Bacteria</taxon>
        <taxon>Bacillati</taxon>
        <taxon>Bacillota</taxon>
        <taxon>Clostridia</taxon>
        <taxon>Peptostreptococcales</taxon>
        <taxon>Anaerovoracaceae</taxon>
        <taxon>Sinanaerobacter</taxon>
    </lineage>
</organism>
<dbReference type="PANTHER" id="PTHR46847:SF1">
    <property type="entry name" value="D-ALLOSE-BINDING PERIPLASMIC PROTEIN-RELATED"/>
    <property type="match status" value="1"/>
</dbReference>
<gene>
    <name evidence="6" type="ORF">KCX82_17410</name>
</gene>
<sequence length="314" mass="33214">MKKLLMLAVTGLLVLSMAACNGTPSSTGTDEESGPAGKKVSLLTPYLSSVTTNQMVEEMKAGMEEQGMVVTVVDTKGDFAQLASRIEDTVSAKADAIVLVSADPSQVATQLQSAFDAGIPVFGCDSGFVDGMMVNATSDNAAMGELITKYLFDDLMGGKGTVIALTHRPHPGVAKRCTAFDDILKNYPNIKLITEQHIEVPGPIENSRKVMENLILSNSAKDSITAVWCAWDEPAIGATQALQDAGRGEVIVVGVDGNSQAVEMINQGTNLKATVAQNFEGMATIVVTEMTKMFNGEEITKGEQYAPASIITKE</sequence>
<dbReference type="InterPro" id="IPR025997">
    <property type="entry name" value="SBP_2_dom"/>
</dbReference>
<comment type="similarity">
    <text evidence="2">Belongs to the bacterial solute-binding protein 2 family.</text>
</comment>
<dbReference type="Pfam" id="PF13407">
    <property type="entry name" value="Peripla_BP_4"/>
    <property type="match status" value="1"/>
</dbReference>
<evidence type="ECO:0000256" key="1">
    <source>
        <dbReference type="ARBA" id="ARBA00004196"/>
    </source>
</evidence>
<evidence type="ECO:0000256" key="2">
    <source>
        <dbReference type="ARBA" id="ARBA00007639"/>
    </source>
</evidence>
<comment type="subcellular location">
    <subcellularLocation>
        <location evidence="1">Cell envelope</location>
    </subcellularLocation>
</comment>
<feature type="signal peptide" evidence="4">
    <location>
        <begin position="1"/>
        <end position="21"/>
    </location>
</feature>
<protein>
    <submittedName>
        <fullName evidence="6">Substrate-binding domain-containing protein</fullName>
    </submittedName>
</protein>
<dbReference type="Gene3D" id="3.40.50.2300">
    <property type="match status" value="2"/>
</dbReference>
<dbReference type="PANTHER" id="PTHR46847">
    <property type="entry name" value="D-ALLOSE-BINDING PERIPLASMIC PROTEIN-RELATED"/>
    <property type="match status" value="1"/>
</dbReference>
<evidence type="ECO:0000313" key="6">
    <source>
        <dbReference type="EMBL" id="MBR0599667.1"/>
    </source>
</evidence>
<dbReference type="InterPro" id="IPR028082">
    <property type="entry name" value="Peripla_BP_I"/>
</dbReference>
<evidence type="ECO:0000256" key="3">
    <source>
        <dbReference type="ARBA" id="ARBA00022729"/>
    </source>
</evidence>
<evidence type="ECO:0000256" key="4">
    <source>
        <dbReference type="SAM" id="SignalP"/>
    </source>
</evidence>
<dbReference type="GO" id="GO:0030246">
    <property type="term" value="F:carbohydrate binding"/>
    <property type="evidence" value="ECO:0007669"/>
    <property type="project" value="UniProtKB-ARBA"/>
</dbReference>
<dbReference type="AlphaFoldDB" id="A0A8J7W2G2"/>
<evidence type="ECO:0000259" key="5">
    <source>
        <dbReference type="Pfam" id="PF13407"/>
    </source>
</evidence>
<accession>A0A8J7W2G2</accession>
<keyword evidence="7" id="KW-1185">Reference proteome</keyword>
<feature type="domain" description="Periplasmic binding protein" evidence="5">
    <location>
        <begin position="43"/>
        <end position="298"/>
    </location>
</feature>
<comment type="caution">
    <text evidence="6">The sequence shown here is derived from an EMBL/GenBank/DDBJ whole genome shotgun (WGS) entry which is preliminary data.</text>
</comment>
<evidence type="ECO:0000313" key="7">
    <source>
        <dbReference type="Proteomes" id="UP000675664"/>
    </source>
</evidence>
<dbReference type="Proteomes" id="UP000675664">
    <property type="component" value="Unassembled WGS sequence"/>
</dbReference>
<dbReference type="SUPFAM" id="SSF53822">
    <property type="entry name" value="Periplasmic binding protein-like I"/>
    <property type="match status" value="1"/>
</dbReference>
<name>A0A8J7W2G2_9FIRM</name>
<reference evidence="6" key="1">
    <citation type="submission" date="2021-04" db="EMBL/GenBank/DDBJ databases">
        <title>Sinoanaerobacter chloroacetimidivorans sp. nov., an obligate anaerobic bacterium isolated from anaerobic sludge.</title>
        <authorList>
            <person name="Bao Y."/>
        </authorList>
    </citation>
    <scope>NUCLEOTIDE SEQUENCE</scope>
    <source>
        <strain evidence="6">BAD-6</strain>
    </source>
</reference>
<dbReference type="RefSeq" id="WP_227019806.1">
    <property type="nucleotide sequence ID" value="NZ_JAGSND010000015.1"/>
</dbReference>
<reference evidence="6" key="2">
    <citation type="submission" date="2021-04" db="EMBL/GenBank/DDBJ databases">
        <authorList>
            <person name="Liu J."/>
        </authorList>
    </citation>
    <scope>NUCLEOTIDE SEQUENCE</scope>
    <source>
        <strain evidence="6">BAD-6</strain>
    </source>
</reference>
<dbReference type="GO" id="GO:0030313">
    <property type="term" value="C:cell envelope"/>
    <property type="evidence" value="ECO:0007669"/>
    <property type="project" value="UniProtKB-SubCell"/>
</dbReference>
<dbReference type="EMBL" id="JAGSND010000015">
    <property type="protein sequence ID" value="MBR0599667.1"/>
    <property type="molecule type" value="Genomic_DNA"/>
</dbReference>